<organism evidence="3">
    <name type="scientific">uncultured Solirubrobacteraceae bacterium</name>
    <dbReference type="NCBI Taxonomy" id="1162706"/>
    <lineage>
        <taxon>Bacteria</taxon>
        <taxon>Bacillati</taxon>
        <taxon>Actinomycetota</taxon>
        <taxon>Thermoleophilia</taxon>
        <taxon>Solirubrobacterales</taxon>
        <taxon>Solirubrobacteraceae</taxon>
        <taxon>environmental samples</taxon>
    </lineage>
</organism>
<evidence type="ECO:0000256" key="2">
    <source>
        <dbReference type="SAM" id="SignalP"/>
    </source>
</evidence>
<sequence>MSSANARRRLPGPVLAALALALPAAGCGGDGDAPSATRPKAERPTAAVVAAARDPQSSVSVVKRYWRFVQDGALPGAISLYAPGVVRTIGAGTFAGMLSQQQQTIATARLNPLYVEAVADGVIVGVESLPPAGAKAKFSYYLRRGPDREWRIIYDTFSAAALQSFVQARVQRSVDPDAKTPSSKAAAAADDIVDRYRTAALEGIGRRSTERARRARGSDDDQAGESRDAPADELGEVPADEPRGTQPDE</sequence>
<proteinExistence type="predicted"/>
<keyword evidence="2" id="KW-0732">Signal</keyword>
<dbReference type="AlphaFoldDB" id="A0A6J4S7Y9"/>
<feature type="chain" id="PRO_5038862269" evidence="2">
    <location>
        <begin position="17"/>
        <end position="249"/>
    </location>
</feature>
<feature type="signal peptide" evidence="2">
    <location>
        <begin position="1"/>
        <end position="16"/>
    </location>
</feature>
<protein>
    <submittedName>
        <fullName evidence="3">Uncharacterized protein</fullName>
    </submittedName>
</protein>
<name>A0A6J4S7Y9_9ACTN</name>
<reference evidence="3" key="1">
    <citation type="submission" date="2020-02" db="EMBL/GenBank/DDBJ databases">
        <authorList>
            <person name="Meier V. D."/>
        </authorList>
    </citation>
    <scope>NUCLEOTIDE SEQUENCE</scope>
    <source>
        <strain evidence="3">AVDCRST_MAG85</strain>
    </source>
</reference>
<evidence type="ECO:0000313" key="3">
    <source>
        <dbReference type="EMBL" id="CAA9491278.1"/>
    </source>
</evidence>
<feature type="compositionally biased region" description="Basic and acidic residues" evidence="1">
    <location>
        <begin position="204"/>
        <end position="230"/>
    </location>
</feature>
<dbReference type="EMBL" id="CADCVT010000137">
    <property type="protein sequence ID" value="CAA9491278.1"/>
    <property type="molecule type" value="Genomic_DNA"/>
</dbReference>
<feature type="region of interest" description="Disordered" evidence="1">
    <location>
        <begin position="203"/>
        <end position="249"/>
    </location>
</feature>
<evidence type="ECO:0000256" key="1">
    <source>
        <dbReference type="SAM" id="MobiDB-lite"/>
    </source>
</evidence>
<accession>A0A6J4S7Y9</accession>
<gene>
    <name evidence="3" type="ORF">AVDCRST_MAG85-1241</name>
</gene>